<dbReference type="EMBL" id="AY266303">
    <property type="protein sequence ID" value="AAQ17838.1"/>
    <property type="molecule type" value="Genomic_DNA"/>
</dbReference>
<dbReference type="Proteomes" id="UP000002555">
    <property type="component" value="Segment"/>
</dbReference>
<gene>
    <name evidence="1" type="ORF">Aeh1ORF172c</name>
</gene>
<proteinExistence type="predicted"/>
<protein>
    <submittedName>
        <fullName evidence="1">Uncharacterized protein</fullName>
    </submittedName>
</protein>
<organism evidence="1 2">
    <name type="scientific">Aeromonas phage Aeh1</name>
    <dbReference type="NCBI Taxonomy" id="2880362"/>
    <lineage>
        <taxon>Viruses</taxon>
        <taxon>Duplodnaviria</taxon>
        <taxon>Heunggongvirae</taxon>
        <taxon>Uroviricota</taxon>
        <taxon>Caudoviricetes</taxon>
        <taxon>Pantevenvirales</taxon>
        <taxon>Straboviridae</taxon>
        <taxon>Cinqassovirus</taxon>
        <taxon>Cinqassovirus aeh1</taxon>
    </lineage>
</organism>
<evidence type="ECO:0000313" key="1">
    <source>
        <dbReference type="EMBL" id="AAQ17838.1"/>
    </source>
</evidence>
<reference evidence="1 2" key="1">
    <citation type="journal article" date="2001" name="J. Bacteriol.">
        <title>Phylogeny of the major head and tail genes of the wide-ranging T4-type bacteriophages.</title>
        <authorList>
            <person name="Tetart F."/>
            <person name="Desplats C."/>
            <person name="Kutateladze M."/>
            <person name="Monod C."/>
            <person name="Ackermann H.W."/>
            <person name="Krisch H.M."/>
        </authorList>
    </citation>
    <scope>NUCLEOTIDE SEQUENCE</scope>
</reference>
<name>Q76YQ8_9CAUD</name>
<sequence>MIVKPIDKSEYGSNCELVATLNFNEREFMEIVDGLYRDSLHARPEELKRINHLIKRFDNIKYKDPLIGVNITELNTILGISTESARSVIVDIRNQCADRLERAAMIPVAR</sequence>
<dbReference type="KEGG" id="vg:2657902"/>
<dbReference type="RefSeq" id="NP_944061.1">
    <property type="nucleotide sequence ID" value="NC_005260.1"/>
</dbReference>
<keyword evidence="2" id="KW-1185">Reference proteome</keyword>
<evidence type="ECO:0000313" key="2">
    <source>
        <dbReference type="Proteomes" id="UP000002555"/>
    </source>
</evidence>
<accession>Q76YQ8</accession>